<feature type="transmembrane region" description="Helical" evidence="1">
    <location>
        <begin position="77"/>
        <end position="98"/>
    </location>
</feature>
<dbReference type="AlphaFoldDB" id="A0A183FGR5"/>
<reference evidence="4" key="2">
    <citation type="submission" date="2019-09" db="UniProtKB">
        <authorList>
            <consortium name="WormBaseParasite"/>
        </authorList>
    </citation>
    <scope>IDENTIFICATION</scope>
</reference>
<keyword evidence="1" id="KW-0472">Membrane</keyword>
<dbReference type="EMBL" id="UZAH01025557">
    <property type="protein sequence ID" value="VDO66132.1"/>
    <property type="molecule type" value="Genomic_DNA"/>
</dbReference>
<feature type="transmembrane region" description="Helical" evidence="1">
    <location>
        <begin position="105"/>
        <end position="124"/>
    </location>
</feature>
<accession>A0A3P8B2M1</accession>
<keyword evidence="3" id="KW-1185">Reference proteome</keyword>
<evidence type="ECO:0000256" key="1">
    <source>
        <dbReference type="SAM" id="Phobius"/>
    </source>
</evidence>
<evidence type="ECO:0000313" key="3">
    <source>
        <dbReference type="Proteomes" id="UP000050761"/>
    </source>
</evidence>
<reference evidence="2 3" key="1">
    <citation type="submission" date="2018-11" db="EMBL/GenBank/DDBJ databases">
        <authorList>
            <consortium name="Pathogen Informatics"/>
        </authorList>
    </citation>
    <scope>NUCLEOTIDE SEQUENCE [LARGE SCALE GENOMIC DNA]</scope>
</reference>
<accession>A0A183FGR5</accession>
<evidence type="ECO:0000313" key="2">
    <source>
        <dbReference type="EMBL" id="VDO66132.1"/>
    </source>
</evidence>
<organism evidence="3 4">
    <name type="scientific">Heligmosomoides polygyrus</name>
    <name type="common">Parasitic roundworm</name>
    <dbReference type="NCBI Taxonomy" id="6339"/>
    <lineage>
        <taxon>Eukaryota</taxon>
        <taxon>Metazoa</taxon>
        <taxon>Ecdysozoa</taxon>
        <taxon>Nematoda</taxon>
        <taxon>Chromadorea</taxon>
        <taxon>Rhabditida</taxon>
        <taxon>Rhabditina</taxon>
        <taxon>Rhabditomorpha</taxon>
        <taxon>Strongyloidea</taxon>
        <taxon>Heligmosomidae</taxon>
        <taxon>Heligmosomoides</taxon>
    </lineage>
</organism>
<dbReference type="Proteomes" id="UP000050761">
    <property type="component" value="Unassembled WGS sequence"/>
</dbReference>
<keyword evidence="1" id="KW-1133">Transmembrane helix</keyword>
<name>A0A183FGR5_HELPZ</name>
<evidence type="ECO:0000313" key="4">
    <source>
        <dbReference type="WBParaSite" id="HPBE_0000587701-mRNA-1"/>
    </source>
</evidence>
<protein>
    <submittedName>
        <fullName evidence="4">PhoLip_ATPase_N domain-containing protein</fullName>
    </submittedName>
</protein>
<proteinExistence type="predicted"/>
<keyword evidence="1" id="KW-0812">Transmembrane</keyword>
<dbReference type="WBParaSite" id="HPBE_0000587701-mRNA-1">
    <property type="protein sequence ID" value="HPBE_0000587701-mRNA-1"/>
    <property type="gene ID" value="HPBE_0000587701"/>
</dbReference>
<gene>
    <name evidence="2" type="ORF">HPBE_LOCUS5878</name>
</gene>
<dbReference type="OrthoDB" id="5975154at2759"/>
<sequence length="144" mass="16653">MVFVEKTGRQTWYQERAGRDSANPLKVDVGDFVLEKVESRNIYLVAGSKVVQSAEKFPPKMVRSVFWYNLVFRRHNIYYVTRMAVPLFTISCITYAFCLLRSHHGLIWLLFCLAVQIMNGAILLENLPPDYNQMPTIGFATLEE</sequence>